<name>A0A9N9SN67_DIABA</name>
<gene>
    <name evidence="1" type="ORF">DIABBA_LOCUS1123</name>
</gene>
<protein>
    <submittedName>
        <fullName evidence="1">Uncharacterized protein</fullName>
    </submittedName>
</protein>
<keyword evidence="2" id="KW-1185">Reference proteome</keyword>
<organism evidence="1 2">
    <name type="scientific">Diabrotica balteata</name>
    <name type="common">Banded cucumber beetle</name>
    <dbReference type="NCBI Taxonomy" id="107213"/>
    <lineage>
        <taxon>Eukaryota</taxon>
        <taxon>Metazoa</taxon>
        <taxon>Ecdysozoa</taxon>
        <taxon>Arthropoda</taxon>
        <taxon>Hexapoda</taxon>
        <taxon>Insecta</taxon>
        <taxon>Pterygota</taxon>
        <taxon>Neoptera</taxon>
        <taxon>Endopterygota</taxon>
        <taxon>Coleoptera</taxon>
        <taxon>Polyphaga</taxon>
        <taxon>Cucujiformia</taxon>
        <taxon>Chrysomeloidea</taxon>
        <taxon>Chrysomelidae</taxon>
        <taxon>Galerucinae</taxon>
        <taxon>Diabroticina</taxon>
        <taxon>Diabroticites</taxon>
        <taxon>Diabrotica</taxon>
    </lineage>
</organism>
<evidence type="ECO:0000313" key="2">
    <source>
        <dbReference type="Proteomes" id="UP001153709"/>
    </source>
</evidence>
<dbReference type="EMBL" id="OU898276">
    <property type="protein sequence ID" value="CAG9827085.1"/>
    <property type="molecule type" value="Genomic_DNA"/>
</dbReference>
<accession>A0A9N9SN67</accession>
<dbReference type="OrthoDB" id="7890494at2759"/>
<evidence type="ECO:0000313" key="1">
    <source>
        <dbReference type="EMBL" id="CAG9827085.1"/>
    </source>
</evidence>
<reference evidence="1" key="1">
    <citation type="submission" date="2022-01" db="EMBL/GenBank/DDBJ databases">
        <authorList>
            <person name="King R."/>
        </authorList>
    </citation>
    <scope>NUCLEOTIDE SEQUENCE</scope>
</reference>
<proteinExistence type="predicted"/>
<sequence>MPHQLEQIPIPIFSCLPTLPEDNSETLCNELQTNRFEEDDSDFEEESTRPELFTQKELSDLIRDMNLPILPSYLPPN</sequence>
<dbReference type="Proteomes" id="UP001153709">
    <property type="component" value="Chromosome 1"/>
</dbReference>
<dbReference type="AlphaFoldDB" id="A0A9N9SN67"/>